<accession>A0AAN9QCT9</accession>
<keyword evidence="4" id="KW-1185">Reference proteome</keyword>
<dbReference type="PANTHER" id="PTHR23213">
    <property type="entry name" value="FORMIN-RELATED"/>
    <property type="match status" value="1"/>
</dbReference>
<feature type="domain" description="FH2" evidence="2">
    <location>
        <begin position="53"/>
        <end position="164"/>
    </location>
</feature>
<evidence type="ECO:0000256" key="1">
    <source>
        <dbReference type="ARBA" id="ARBA00025793"/>
    </source>
</evidence>
<dbReference type="InterPro" id="IPR042201">
    <property type="entry name" value="FH2_Formin_sf"/>
</dbReference>
<comment type="similarity">
    <text evidence="1">Belongs to the formin-like family. Class-I subfamily.</text>
</comment>
<dbReference type="EMBL" id="JAYMYQ010000005">
    <property type="protein sequence ID" value="KAK7330437.1"/>
    <property type="molecule type" value="Genomic_DNA"/>
</dbReference>
<dbReference type="AlphaFoldDB" id="A0AAN9QCT9"/>
<dbReference type="Gene3D" id="1.20.58.2220">
    <property type="entry name" value="Formin, FH2 domain"/>
    <property type="match status" value="1"/>
</dbReference>
<name>A0AAN9QCT9_CANGL</name>
<dbReference type="InterPro" id="IPR027643">
    <property type="entry name" value="Formin-like_plant"/>
</dbReference>
<dbReference type="Pfam" id="PF02181">
    <property type="entry name" value="FH2"/>
    <property type="match status" value="1"/>
</dbReference>
<dbReference type="PANTHER" id="PTHR23213:SF273">
    <property type="entry name" value="FORMIN-LIKE PROTEIN"/>
    <property type="match status" value="1"/>
</dbReference>
<organism evidence="3 4">
    <name type="scientific">Canavalia gladiata</name>
    <name type="common">Sword bean</name>
    <name type="synonym">Dolichos gladiatus</name>
    <dbReference type="NCBI Taxonomy" id="3824"/>
    <lineage>
        <taxon>Eukaryota</taxon>
        <taxon>Viridiplantae</taxon>
        <taxon>Streptophyta</taxon>
        <taxon>Embryophyta</taxon>
        <taxon>Tracheophyta</taxon>
        <taxon>Spermatophyta</taxon>
        <taxon>Magnoliopsida</taxon>
        <taxon>eudicotyledons</taxon>
        <taxon>Gunneridae</taxon>
        <taxon>Pentapetalae</taxon>
        <taxon>rosids</taxon>
        <taxon>fabids</taxon>
        <taxon>Fabales</taxon>
        <taxon>Fabaceae</taxon>
        <taxon>Papilionoideae</taxon>
        <taxon>50 kb inversion clade</taxon>
        <taxon>NPAAA clade</taxon>
        <taxon>indigoferoid/millettioid clade</taxon>
        <taxon>Phaseoleae</taxon>
        <taxon>Canavalia</taxon>
    </lineage>
</organism>
<dbReference type="SUPFAM" id="SSF101447">
    <property type="entry name" value="Formin homology 2 domain (FH2 domain)"/>
    <property type="match status" value="1"/>
</dbReference>
<dbReference type="InterPro" id="IPR015425">
    <property type="entry name" value="FH2_Formin"/>
</dbReference>
<protein>
    <recommendedName>
        <fullName evidence="2">FH2 domain-containing protein</fullName>
    </recommendedName>
</protein>
<evidence type="ECO:0000313" key="4">
    <source>
        <dbReference type="Proteomes" id="UP001367508"/>
    </source>
</evidence>
<dbReference type="Proteomes" id="UP001367508">
    <property type="component" value="Unassembled WGS sequence"/>
</dbReference>
<reference evidence="3 4" key="1">
    <citation type="submission" date="2024-01" db="EMBL/GenBank/DDBJ databases">
        <title>The genomes of 5 underutilized Papilionoideae crops provide insights into root nodulation and disease resistanc.</title>
        <authorList>
            <person name="Jiang F."/>
        </authorList>
    </citation>
    <scope>NUCLEOTIDE SEQUENCE [LARGE SCALE GENOMIC DNA]</scope>
    <source>
        <strain evidence="3">LVBAO_FW01</strain>
        <tissue evidence="3">Leaves</tissue>
    </source>
</reference>
<sequence>MAGESSRRNGADQTRLKPLYWDKIVANVDHSTVWDQINDGSFRFALKKLCDCDEKSIDGKTSLLHFIVDQLVLPLLGTLRDELSEVKKAASIEHQNFITMSTLNDYVTKIRQIITCCGNSERGGFIKVMKGFVEECKEELKGGMDKDHRPCKETNEYLMGMFGNHFRWLKE</sequence>
<dbReference type="GO" id="GO:0045010">
    <property type="term" value="P:actin nucleation"/>
    <property type="evidence" value="ECO:0007669"/>
    <property type="project" value="InterPro"/>
</dbReference>
<comment type="caution">
    <text evidence="3">The sequence shown here is derived from an EMBL/GenBank/DDBJ whole genome shotgun (WGS) entry which is preliminary data.</text>
</comment>
<evidence type="ECO:0000313" key="3">
    <source>
        <dbReference type="EMBL" id="KAK7330437.1"/>
    </source>
</evidence>
<gene>
    <name evidence="3" type="ORF">VNO77_24631</name>
</gene>
<evidence type="ECO:0000259" key="2">
    <source>
        <dbReference type="Pfam" id="PF02181"/>
    </source>
</evidence>
<dbReference type="GO" id="GO:0051015">
    <property type="term" value="F:actin filament binding"/>
    <property type="evidence" value="ECO:0007669"/>
    <property type="project" value="InterPro"/>
</dbReference>
<proteinExistence type="inferred from homology"/>